<gene>
    <name evidence="10" type="ORF">PLEPLA_LOCUS16286</name>
</gene>
<dbReference type="OrthoDB" id="6115262at2759"/>
<comment type="similarity">
    <text evidence="2">Belongs to the cystatin family.</text>
</comment>
<comment type="subcellular location">
    <subcellularLocation>
        <location evidence="1">Cytoplasm</location>
    </subcellularLocation>
</comment>
<dbReference type="PANTHER" id="PTHR11414:SF21">
    <property type="entry name" value="CYSTATIN 14A, TANDEM DUPLICATE 1-RELATED"/>
    <property type="match status" value="1"/>
</dbReference>
<dbReference type="Gene3D" id="3.10.450.10">
    <property type="match status" value="1"/>
</dbReference>
<keyword evidence="11" id="KW-1185">Reference proteome</keyword>
<reference evidence="10" key="1">
    <citation type="submission" date="2020-03" db="EMBL/GenBank/DDBJ databases">
        <authorList>
            <person name="Weist P."/>
        </authorList>
    </citation>
    <scope>NUCLEOTIDE SEQUENCE</scope>
</reference>
<dbReference type="CDD" id="cd00042">
    <property type="entry name" value="CY"/>
    <property type="match status" value="1"/>
</dbReference>
<evidence type="ECO:0000256" key="3">
    <source>
        <dbReference type="ARBA" id="ARBA00022490"/>
    </source>
</evidence>
<protein>
    <recommendedName>
        <fullName evidence="7">Cystatin-B</fullName>
    </recommendedName>
    <alternativeName>
        <fullName evidence="8">Stefin-B</fullName>
    </alternativeName>
</protein>
<evidence type="ECO:0000256" key="8">
    <source>
        <dbReference type="ARBA" id="ARBA00041437"/>
    </source>
</evidence>
<dbReference type="EMBL" id="CADEAL010001040">
    <property type="protein sequence ID" value="CAB1428320.1"/>
    <property type="molecule type" value="Genomic_DNA"/>
</dbReference>
<dbReference type="Proteomes" id="UP001153269">
    <property type="component" value="Unassembled WGS sequence"/>
</dbReference>
<dbReference type="AlphaFoldDB" id="A0A9N7UCG0"/>
<evidence type="ECO:0000256" key="4">
    <source>
        <dbReference type="ARBA" id="ARBA00022690"/>
    </source>
</evidence>
<evidence type="ECO:0000256" key="7">
    <source>
        <dbReference type="ARBA" id="ARBA00040677"/>
    </source>
</evidence>
<evidence type="ECO:0000256" key="1">
    <source>
        <dbReference type="ARBA" id="ARBA00004496"/>
    </source>
</evidence>
<dbReference type="Pfam" id="PF00031">
    <property type="entry name" value="Cystatin"/>
    <property type="match status" value="1"/>
</dbReference>
<dbReference type="GO" id="GO:0071220">
    <property type="term" value="P:cellular response to bacterial lipoprotein"/>
    <property type="evidence" value="ECO:0007669"/>
    <property type="project" value="UniProtKB-ARBA"/>
</dbReference>
<dbReference type="InterPro" id="IPR018073">
    <property type="entry name" value="Prot_inh_cystat_CS"/>
</dbReference>
<keyword evidence="6" id="KW-0391">Immunity</keyword>
<dbReference type="GO" id="GO:0004869">
    <property type="term" value="F:cysteine-type endopeptidase inhibitor activity"/>
    <property type="evidence" value="ECO:0007669"/>
    <property type="project" value="UniProtKB-KW"/>
</dbReference>
<evidence type="ECO:0000256" key="5">
    <source>
        <dbReference type="ARBA" id="ARBA00022704"/>
    </source>
</evidence>
<evidence type="ECO:0000313" key="10">
    <source>
        <dbReference type="EMBL" id="CAB1428320.1"/>
    </source>
</evidence>
<keyword evidence="3" id="KW-0963">Cytoplasm</keyword>
<name>A0A9N7UCG0_PLEPL</name>
<dbReference type="InterPro" id="IPR001713">
    <property type="entry name" value="Prot_inh_stefin"/>
</dbReference>
<evidence type="ECO:0000259" key="9">
    <source>
        <dbReference type="Pfam" id="PF00031"/>
    </source>
</evidence>
<dbReference type="InterPro" id="IPR000010">
    <property type="entry name" value="Cystatin_dom"/>
</dbReference>
<organism evidence="10 11">
    <name type="scientific">Pleuronectes platessa</name>
    <name type="common">European plaice</name>
    <dbReference type="NCBI Taxonomy" id="8262"/>
    <lineage>
        <taxon>Eukaryota</taxon>
        <taxon>Metazoa</taxon>
        <taxon>Chordata</taxon>
        <taxon>Craniata</taxon>
        <taxon>Vertebrata</taxon>
        <taxon>Euteleostomi</taxon>
        <taxon>Actinopterygii</taxon>
        <taxon>Neopterygii</taxon>
        <taxon>Teleostei</taxon>
        <taxon>Neoteleostei</taxon>
        <taxon>Acanthomorphata</taxon>
        <taxon>Carangaria</taxon>
        <taxon>Pleuronectiformes</taxon>
        <taxon>Pleuronectoidei</taxon>
        <taxon>Pleuronectidae</taxon>
        <taxon>Pleuronectes</taxon>
    </lineage>
</organism>
<evidence type="ECO:0000313" key="11">
    <source>
        <dbReference type="Proteomes" id="UP001153269"/>
    </source>
</evidence>
<sequence length="99" mass="11123">MPLLGGYSEVVKADGEIQKICDAMKHEAEAKNGKNYILFTAKLYRKQVVAGTNYLIKVHVGEEEYDHLIVYQKLPCDGGTLQLTGIQENKRLDDPLVPF</sequence>
<evidence type="ECO:0000256" key="6">
    <source>
        <dbReference type="ARBA" id="ARBA00022859"/>
    </source>
</evidence>
<accession>A0A9N7UCG0</accession>
<dbReference type="FunFam" id="3.10.450.10:FF:000001">
    <property type="entry name" value="Cystatin-A"/>
    <property type="match status" value="1"/>
</dbReference>
<dbReference type="GO" id="GO:0002376">
    <property type="term" value="P:immune system process"/>
    <property type="evidence" value="ECO:0007669"/>
    <property type="project" value="UniProtKB-KW"/>
</dbReference>
<dbReference type="PANTHER" id="PTHR11414">
    <property type="entry name" value="CYSTATIN FAMILY MEMBER"/>
    <property type="match status" value="1"/>
</dbReference>
<keyword evidence="4" id="KW-0646">Protease inhibitor</keyword>
<evidence type="ECO:0000256" key="2">
    <source>
        <dbReference type="ARBA" id="ARBA00009403"/>
    </source>
</evidence>
<comment type="caution">
    <text evidence="10">The sequence shown here is derived from an EMBL/GenBank/DDBJ whole genome shotgun (WGS) entry which is preliminary data.</text>
</comment>
<dbReference type="InterPro" id="IPR046350">
    <property type="entry name" value="Cystatin_sf"/>
</dbReference>
<dbReference type="PROSITE" id="PS00287">
    <property type="entry name" value="CYSTATIN"/>
    <property type="match status" value="1"/>
</dbReference>
<proteinExistence type="inferred from homology"/>
<keyword evidence="5" id="KW-0789">Thiol protease inhibitor</keyword>
<dbReference type="GO" id="GO:0005829">
    <property type="term" value="C:cytosol"/>
    <property type="evidence" value="ECO:0007669"/>
    <property type="project" value="TreeGrafter"/>
</dbReference>
<dbReference type="PRINTS" id="PR00295">
    <property type="entry name" value="STEFINA"/>
</dbReference>
<dbReference type="SUPFAM" id="SSF54403">
    <property type="entry name" value="Cystatin/monellin"/>
    <property type="match status" value="1"/>
</dbReference>
<feature type="domain" description="Cystatin" evidence="9">
    <location>
        <begin position="5"/>
        <end position="91"/>
    </location>
</feature>